<dbReference type="AlphaFoldDB" id="A0AAW8Q2I4"/>
<dbReference type="Proteomes" id="UP001253193">
    <property type="component" value="Unassembled WGS sequence"/>
</dbReference>
<protein>
    <submittedName>
        <fullName evidence="2">Uncharacterized protein</fullName>
    </submittedName>
</protein>
<evidence type="ECO:0000313" key="2">
    <source>
        <dbReference type="EMBL" id="MDS1821505.1"/>
    </source>
</evidence>
<organism evidence="2 3">
    <name type="scientific">Vibrio parahaemolyticus</name>
    <dbReference type="NCBI Taxonomy" id="670"/>
    <lineage>
        <taxon>Bacteria</taxon>
        <taxon>Pseudomonadati</taxon>
        <taxon>Pseudomonadota</taxon>
        <taxon>Gammaproteobacteria</taxon>
        <taxon>Vibrionales</taxon>
        <taxon>Vibrionaceae</taxon>
        <taxon>Vibrio</taxon>
    </lineage>
</organism>
<accession>A0AAW8Q2I4</accession>
<feature type="region of interest" description="Disordered" evidence="1">
    <location>
        <begin position="95"/>
        <end position="118"/>
    </location>
</feature>
<sequence>MNNAISKINPSVPFSHMHLIDNKDQYLKLAFAMGHGTVEQLEQVHIFVSKKEPDSDKLKVRLHKELVFPCIVWATKRSKGKEFTWIVNQGFGKANKSRTTQRPRANKIHHWKCEHSHH</sequence>
<feature type="compositionally biased region" description="Basic residues" evidence="1">
    <location>
        <begin position="95"/>
        <end position="110"/>
    </location>
</feature>
<reference evidence="2" key="1">
    <citation type="submission" date="2023-06" db="EMBL/GenBank/DDBJ databases">
        <title>Genomic Diversity of Vibrio spp. and Metagenomic Analysis of Pathogens in Florida Gulf Coastal Waters Following Hurricane Ian.</title>
        <authorList>
            <person name="Brumfield K.D."/>
        </authorList>
    </citation>
    <scope>NUCLEOTIDE SEQUENCE</scope>
    <source>
        <strain evidence="2">WBS2B-138</strain>
    </source>
</reference>
<dbReference type="RefSeq" id="WP_311020402.1">
    <property type="nucleotide sequence ID" value="NZ_JAUHGG010000003.1"/>
</dbReference>
<evidence type="ECO:0000256" key="1">
    <source>
        <dbReference type="SAM" id="MobiDB-lite"/>
    </source>
</evidence>
<evidence type="ECO:0000313" key="3">
    <source>
        <dbReference type="Proteomes" id="UP001253193"/>
    </source>
</evidence>
<comment type="caution">
    <text evidence="2">The sequence shown here is derived from an EMBL/GenBank/DDBJ whole genome shotgun (WGS) entry which is preliminary data.</text>
</comment>
<dbReference type="EMBL" id="JAUHGG010000003">
    <property type="protein sequence ID" value="MDS1821505.1"/>
    <property type="molecule type" value="Genomic_DNA"/>
</dbReference>
<name>A0AAW8Q2I4_VIBPH</name>
<proteinExistence type="predicted"/>
<gene>
    <name evidence="2" type="ORF">QX249_12605</name>
</gene>